<reference evidence="2" key="1">
    <citation type="journal article" date="2010" name="Science">
        <title>Signatures of adaptation to obligate biotrophy in the Hyaloperonospora arabidopsidis genome.</title>
        <authorList>
            <person name="Baxter L."/>
            <person name="Tripathy S."/>
            <person name="Ishaque N."/>
            <person name="Boot N."/>
            <person name="Cabral A."/>
            <person name="Kemen E."/>
            <person name="Thines M."/>
            <person name="Ah-Fong A."/>
            <person name="Anderson R."/>
            <person name="Badejoko W."/>
            <person name="Bittner-Eddy P."/>
            <person name="Boore J.L."/>
            <person name="Chibucos M.C."/>
            <person name="Coates M."/>
            <person name="Dehal P."/>
            <person name="Delehaunty K."/>
            <person name="Dong S."/>
            <person name="Downton P."/>
            <person name="Dumas B."/>
            <person name="Fabro G."/>
            <person name="Fronick C."/>
            <person name="Fuerstenberg S.I."/>
            <person name="Fulton L."/>
            <person name="Gaulin E."/>
            <person name="Govers F."/>
            <person name="Hughes L."/>
            <person name="Humphray S."/>
            <person name="Jiang R.H."/>
            <person name="Judelson H."/>
            <person name="Kamoun S."/>
            <person name="Kyung K."/>
            <person name="Meijer H."/>
            <person name="Minx P."/>
            <person name="Morris P."/>
            <person name="Nelson J."/>
            <person name="Phuntumart V."/>
            <person name="Qutob D."/>
            <person name="Rehmany A."/>
            <person name="Rougon-Cardoso A."/>
            <person name="Ryden P."/>
            <person name="Torto-Alalibo T."/>
            <person name="Studholme D."/>
            <person name="Wang Y."/>
            <person name="Win J."/>
            <person name="Wood J."/>
            <person name="Clifton S.W."/>
            <person name="Rogers J."/>
            <person name="Van den Ackerveken G."/>
            <person name="Jones J.D."/>
            <person name="McDowell J.M."/>
            <person name="Beynon J."/>
            <person name="Tyler B.M."/>
        </authorList>
    </citation>
    <scope>NUCLEOTIDE SEQUENCE [LARGE SCALE GENOMIC DNA]</scope>
    <source>
        <strain evidence="2">Emoy2</strain>
    </source>
</reference>
<reference evidence="1" key="2">
    <citation type="submission" date="2015-06" db="UniProtKB">
        <authorList>
            <consortium name="EnsemblProtists"/>
        </authorList>
    </citation>
    <scope>IDENTIFICATION</scope>
    <source>
        <strain evidence="1">Emoy2</strain>
    </source>
</reference>
<dbReference type="Proteomes" id="UP000011713">
    <property type="component" value="Unassembled WGS sequence"/>
</dbReference>
<evidence type="ECO:0000313" key="2">
    <source>
        <dbReference type="Proteomes" id="UP000011713"/>
    </source>
</evidence>
<name>M4BXE1_HYAAE</name>
<proteinExistence type="predicted"/>
<evidence type="ECO:0000313" key="1">
    <source>
        <dbReference type="EnsemblProtists" id="HpaP811222"/>
    </source>
</evidence>
<protein>
    <submittedName>
        <fullName evidence="1">Uncharacterized protein</fullName>
    </submittedName>
</protein>
<dbReference type="VEuPathDB" id="FungiDB:HpaG811222"/>
<accession>M4BXE1</accession>
<dbReference type="EMBL" id="JH598024">
    <property type="status" value="NOT_ANNOTATED_CDS"/>
    <property type="molecule type" value="Genomic_DNA"/>
</dbReference>
<keyword evidence="2" id="KW-1185">Reference proteome</keyword>
<dbReference type="InParanoid" id="M4BXE1"/>
<dbReference type="AlphaFoldDB" id="M4BXE1"/>
<organism evidence="1 2">
    <name type="scientific">Hyaloperonospora arabidopsidis (strain Emoy2)</name>
    <name type="common">Downy mildew agent</name>
    <name type="synonym">Peronospora arabidopsidis</name>
    <dbReference type="NCBI Taxonomy" id="559515"/>
    <lineage>
        <taxon>Eukaryota</taxon>
        <taxon>Sar</taxon>
        <taxon>Stramenopiles</taxon>
        <taxon>Oomycota</taxon>
        <taxon>Peronosporomycetes</taxon>
        <taxon>Peronosporales</taxon>
        <taxon>Peronosporaceae</taxon>
        <taxon>Hyaloperonospora</taxon>
    </lineage>
</organism>
<dbReference type="EnsemblProtists" id="HpaT811222">
    <property type="protein sequence ID" value="HpaP811222"/>
    <property type="gene ID" value="HpaG811222"/>
</dbReference>
<sequence length="128" mass="14279">MLPGTRGFGKDCEYGVDVKVTRLDYSMKTIYVWKMPYNPRHPKNAVEQPAKVDDLKLVATCKVVNWKGTTTDRCRCVRGLPSAYVTITVPGYLPAGGESLSRWCEQSCLSRLSPTMPGEGASNRRRAH</sequence>
<dbReference type="HOGENOM" id="CLU_1963796_0_0_1"/>